<dbReference type="InterPro" id="IPR000119">
    <property type="entry name" value="Hist_DNA-bd"/>
</dbReference>
<dbReference type="AlphaFoldDB" id="A0A1F7F2X1"/>
<sequence length="114" mass="12467">MTKQDIIADISKGTGLTQADVKLAVEEFLTVVSDTLIEGKNIEIRGFGTFLTKVRKPRPARNPKTGEIVPLLERIVPLFKFSTDLKKRINRPGSEKPQASQQGSAQSAGEAAIY</sequence>
<dbReference type="Pfam" id="PF00216">
    <property type="entry name" value="Bac_DNA_binding"/>
    <property type="match status" value="1"/>
</dbReference>
<evidence type="ECO:0000256" key="3">
    <source>
        <dbReference type="SAM" id="MobiDB-lite"/>
    </source>
</evidence>
<evidence type="ECO:0008006" key="6">
    <source>
        <dbReference type="Google" id="ProtNLM"/>
    </source>
</evidence>
<accession>A0A1F7F2X1</accession>
<dbReference type="InterPro" id="IPR020816">
    <property type="entry name" value="Histone-like_DNA-bd_CS"/>
</dbReference>
<comment type="caution">
    <text evidence="4">The sequence shown here is derived from an EMBL/GenBank/DDBJ whole genome shotgun (WGS) entry which is preliminary data.</text>
</comment>
<dbReference type="PROSITE" id="PS00045">
    <property type="entry name" value="HISTONE_LIKE"/>
    <property type="match status" value="1"/>
</dbReference>
<dbReference type="Proteomes" id="UP000179243">
    <property type="component" value="Unassembled WGS sequence"/>
</dbReference>
<protein>
    <recommendedName>
        <fullName evidence="6">Integration host factor subunit beta</fullName>
    </recommendedName>
</protein>
<proteinExistence type="inferred from homology"/>
<dbReference type="Gene3D" id="4.10.520.10">
    <property type="entry name" value="IHF-like DNA-binding proteins"/>
    <property type="match status" value="1"/>
</dbReference>
<organism evidence="4 5">
    <name type="scientific">Candidatus Raymondbacteria bacterium RIFOXYD12_FULL_49_13</name>
    <dbReference type="NCBI Taxonomy" id="1817890"/>
    <lineage>
        <taxon>Bacteria</taxon>
        <taxon>Raymondiibacteriota</taxon>
    </lineage>
</organism>
<evidence type="ECO:0000256" key="2">
    <source>
        <dbReference type="RuleBase" id="RU003939"/>
    </source>
</evidence>
<evidence type="ECO:0000313" key="5">
    <source>
        <dbReference type="Proteomes" id="UP000179243"/>
    </source>
</evidence>
<dbReference type="GO" id="GO:0005829">
    <property type="term" value="C:cytosol"/>
    <property type="evidence" value="ECO:0007669"/>
    <property type="project" value="TreeGrafter"/>
</dbReference>
<dbReference type="SMART" id="SM00411">
    <property type="entry name" value="BHL"/>
    <property type="match status" value="1"/>
</dbReference>
<evidence type="ECO:0000256" key="1">
    <source>
        <dbReference type="ARBA" id="ARBA00023125"/>
    </source>
</evidence>
<dbReference type="PRINTS" id="PR01727">
    <property type="entry name" value="DNABINDINGHU"/>
</dbReference>
<dbReference type="EMBL" id="MFYX01000139">
    <property type="protein sequence ID" value="OGK00887.1"/>
    <property type="molecule type" value="Genomic_DNA"/>
</dbReference>
<dbReference type="PANTHER" id="PTHR33175:SF2">
    <property type="entry name" value="INTEGRATION HOST FACTOR SUBUNIT ALPHA"/>
    <property type="match status" value="1"/>
</dbReference>
<dbReference type="GO" id="GO:0003677">
    <property type="term" value="F:DNA binding"/>
    <property type="evidence" value="ECO:0007669"/>
    <property type="project" value="UniProtKB-KW"/>
</dbReference>
<keyword evidence="1" id="KW-0238">DNA-binding</keyword>
<evidence type="ECO:0000313" key="4">
    <source>
        <dbReference type="EMBL" id="OGK00887.1"/>
    </source>
</evidence>
<dbReference type="PANTHER" id="PTHR33175">
    <property type="entry name" value="DNA-BINDING PROTEIN HU"/>
    <property type="match status" value="1"/>
</dbReference>
<feature type="compositionally biased region" description="Low complexity" evidence="3">
    <location>
        <begin position="98"/>
        <end position="114"/>
    </location>
</feature>
<name>A0A1F7F2X1_UNCRA</name>
<gene>
    <name evidence="4" type="ORF">A2519_08140</name>
</gene>
<feature type="region of interest" description="Disordered" evidence="3">
    <location>
        <begin position="87"/>
        <end position="114"/>
    </location>
</feature>
<dbReference type="SUPFAM" id="SSF47729">
    <property type="entry name" value="IHF-like DNA-binding proteins"/>
    <property type="match status" value="1"/>
</dbReference>
<dbReference type="CDD" id="cd13836">
    <property type="entry name" value="IHF_B"/>
    <property type="match status" value="1"/>
</dbReference>
<dbReference type="GO" id="GO:0030527">
    <property type="term" value="F:structural constituent of chromatin"/>
    <property type="evidence" value="ECO:0007669"/>
    <property type="project" value="InterPro"/>
</dbReference>
<reference evidence="4 5" key="1">
    <citation type="journal article" date="2016" name="Nat. Commun.">
        <title>Thousands of microbial genomes shed light on interconnected biogeochemical processes in an aquifer system.</title>
        <authorList>
            <person name="Anantharaman K."/>
            <person name="Brown C.T."/>
            <person name="Hug L.A."/>
            <person name="Sharon I."/>
            <person name="Castelle C.J."/>
            <person name="Probst A.J."/>
            <person name="Thomas B.C."/>
            <person name="Singh A."/>
            <person name="Wilkins M.J."/>
            <person name="Karaoz U."/>
            <person name="Brodie E.L."/>
            <person name="Williams K.H."/>
            <person name="Hubbard S.S."/>
            <person name="Banfield J.F."/>
        </authorList>
    </citation>
    <scope>NUCLEOTIDE SEQUENCE [LARGE SCALE GENOMIC DNA]</scope>
</reference>
<dbReference type="InterPro" id="IPR010992">
    <property type="entry name" value="IHF-like_DNA-bd_dom_sf"/>
</dbReference>
<comment type="similarity">
    <text evidence="2">Belongs to the bacterial histone-like protein family.</text>
</comment>